<organism evidence="1 2">
    <name type="scientific">Umbelopsis vinacea</name>
    <dbReference type="NCBI Taxonomy" id="44442"/>
    <lineage>
        <taxon>Eukaryota</taxon>
        <taxon>Fungi</taxon>
        <taxon>Fungi incertae sedis</taxon>
        <taxon>Mucoromycota</taxon>
        <taxon>Mucoromycotina</taxon>
        <taxon>Umbelopsidomycetes</taxon>
        <taxon>Umbelopsidales</taxon>
        <taxon>Umbelopsidaceae</taxon>
        <taxon>Umbelopsis</taxon>
    </lineage>
</organism>
<comment type="caution">
    <text evidence="1">The sequence shown here is derived from an EMBL/GenBank/DDBJ whole genome shotgun (WGS) entry which is preliminary data.</text>
</comment>
<name>A0A8H7PW03_9FUNG</name>
<keyword evidence="2" id="KW-1185">Reference proteome</keyword>
<proteinExistence type="predicted"/>
<dbReference type="AlphaFoldDB" id="A0A8H7PW03"/>
<sequence>MIVYANLKLYKVSARLRVGCAQVANLASYSGLSGGLQWLSNSTLVSRSSIIDGLSNFGRHTNHMLVHREVLSIGGPGQTLSTCETMLPGPSFTGITGPCYILANECPGRVA</sequence>
<reference evidence="1" key="1">
    <citation type="submission" date="2020-12" db="EMBL/GenBank/DDBJ databases">
        <title>Metabolic potential, ecology and presence of endohyphal bacteria is reflected in genomic diversity of Mucoromycotina.</title>
        <authorList>
            <person name="Muszewska A."/>
            <person name="Okrasinska A."/>
            <person name="Steczkiewicz K."/>
            <person name="Drgas O."/>
            <person name="Orlowska M."/>
            <person name="Perlinska-Lenart U."/>
            <person name="Aleksandrzak-Piekarczyk T."/>
            <person name="Szatraj K."/>
            <person name="Zielenkiewicz U."/>
            <person name="Pilsyk S."/>
            <person name="Malc E."/>
            <person name="Mieczkowski P."/>
            <person name="Kruszewska J.S."/>
            <person name="Biernat P."/>
            <person name="Pawlowska J."/>
        </authorList>
    </citation>
    <scope>NUCLEOTIDE SEQUENCE</scope>
    <source>
        <strain evidence="1">WA0000051536</strain>
    </source>
</reference>
<evidence type="ECO:0000313" key="2">
    <source>
        <dbReference type="Proteomes" id="UP000612746"/>
    </source>
</evidence>
<accession>A0A8H7PW03</accession>
<dbReference type="EMBL" id="JAEPRA010000008">
    <property type="protein sequence ID" value="KAG2181649.1"/>
    <property type="molecule type" value="Genomic_DNA"/>
</dbReference>
<evidence type="ECO:0000313" key="1">
    <source>
        <dbReference type="EMBL" id="KAG2181649.1"/>
    </source>
</evidence>
<gene>
    <name evidence="1" type="ORF">INT44_008464</name>
</gene>
<dbReference type="Proteomes" id="UP000612746">
    <property type="component" value="Unassembled WGS sequence"/>
</dbReference>
<protein>
    <submittedName>
        <fullName evidence="1">Uncharacterized protein</fullName>
    </submittedName>
</protein>